<dbReference type="HOGENOM" id="CLU_779453_0_0_1"/>
<dbReference type="PaxDb" id="2903-EOD07381"/>
<evidence type="ECO:0008006" key="5">
    <source>
        <dbReference type="Google" id="ProtNLM"/>
    </source>
</evidence>
<evidence type="ECO:0000313" key="3">
    <source>
        <dbReference type="EnsemblProtists" id="EOD07381"/>
    </source>
</evidence>
<dbReference type="InterPro" id="IPR029044">
    <property type="entry name" value="Nucleotide-diphossugar_trans"/>
</dbReference>
<dbReference type="KEGG" id="ehx:EMIHUDRAFT_249570"/>
<sequence length="356" mass="40008">MPDPFERCAPFQPSSCLCSELRLNTSSKVPLPACRPTVACGRAASKRSVFGAAGAAGNATIAILYGFQRERTRNSFTRAPLASYLKDMTLIMRLVLSLRAVDTALPIQLLVSGERHRRFEARLAARGVKIRGVSSPALPRWANAWHSGSFSKLAALGLLGYDRVIVLDVDCVVLRNIDHLAFAPAPGFVYRRKLREKCTSRAGLKWELSSGVMVLQPGATESNRMLRLMRQRAEQRHIVGDGGDQSIWRIFWSRVFELPAAYNAYKTDAVPSWRRVKGAESHDIFVLHDIWPVRWWAGWRAKAGAELFDQLRSLSRQAAGEWNMMEPRRVCYRKDVINVCEFEDQWQGEGMAMGEG</sequence>
<comment type="similarity">
    <text evidence="1">Belongs to the MNN1/MNT family.</text>
</comment>
<reference evidence="3" key="2">
    <citation type="submission" date="2024-10" db="UniProtKB">
        <authorList>
            <consortium name="EnsemblProtists"/>
        </authorList>
    </citation>
    <scope>IDENTIFICATION</scope>
</reference>
<name>A0A0D3I7Z6_EMIH1</name>
<evidence type="ECO:0000256" key="2">
    <source>
        <dbReference type="ARBA" id="ARBA00022679"/>
    </source>
</evidence>
<dbReference type="Proteomes" id="UP000013827">
    <property type="component" value="Unassembled WGS sequence"/>
</dbReference>
<dbReference type="GeneID" id="17253537"/>
<dbReference type="PANTHER" id="PTHR11183">
    <property type="entry name" value="GLYCOGENIN SUBFAMILY MEMBER"/>
    <property type="match status" value="1"/>
</dbReference>
<keyword evidence="4" id="KW-1185">Reference proteome</keyword>
<organism evidence="3 4">
    <name type="scientific">Emiliania huxleyi (strain CCMP1516)</name>
    <dbReference type="NCBI Taxonomy" id="280463"/>
    <lineage>
        <taxon>Eukaryota</taxon>
        <taxon>Haptista</taxon>
        <taxon>Haptophyta</taxon>
        <taxon>Prymnesiophyceae</taxon>
        <taxon>Isochrysidales</taxon>
        <taxon>Noelaerhabdaceae</taxon>
        <taxon>Emiliania</taxon>
    </lineage>
</organism>
<dbReference type="KEGG" id="ehx:EMIHUDRAFT_195122"/>
<proteinExistence type="inferred from homology"/>
<accession>A0A0D3I7Z6</accession>
<evidence type="ECO:0000313" key="4">
    <source>
        <dbReference type="Proteomes" id="UP000013827"/>
    </source>
</evidence>
<dbReference type="Pfam" id="PF11051">
    <property type="entry name" value="Mannosyl_trans3"/>
    <property type="match status" value="1"/>
</dbReference>
<dbReference type="EnsemblProtists" id="EOD22763">
    <property type="protein sequence ID" value="EOD22763"/>
    <property type="gene ID" value="EMIHUDRAFT_195122"/>
</dbReference>
<dbReference type="RefSeq" id="XP_005775192.1">
    <property type="nucleotide sequence ID" value="XM_005775135.1"/>
</dbReference>
<dbReference type="AlphaFoldDB" id="A0A0D3I7Z6"/>
<dbReference type="Gene3D" id="3.90.550.10">
    <property type="entry name" value="Spore Coat Polysaccharide Biosynthesis Protein SpsA, Chain A"/>
    <property type="match status" value="1"/>
</dbReference>
<evidence type="ECO:0000256" key="1">
    <source>
        <dbReference type="ARBA" id="ARBA00009105"/>
    </source>
</evidence>
<reference evidence="4" key="1">
    <citation type="journal article" date="2013" name="Nature">
        <title>Pan genome of the phytoplankton Emiliania underpins its global distribution.</title>
        <authorList>
            <person name="Read B.A."/>
            <person name="Kegel J."/>
            <person name="Klute M.J."/>
            <person name="Kuo A."/>
            <person name="Lefebvre S.C."/>
            <person name="Maumus F."/>
            <person name="Mayer C."/>
            <person name="Miller J."/>
            <person name="Monier A."/>
            <person name="Salamov A."/>
            <person name="Young J."/>
            <person name="Aguilar M."/>
            <person name="Claverie J.M."/>
            <person name="Frickenhaus S."/>
            <person name="Gonzalez K."/>
            <person name="Herman E.K."/>
            <person name="Lin Y.C."/>
            <person name="Napier J."/>
            <person name="Ogata H."/>
            <person name="Sarno A.F."/>
            <person name="Shmutz J."/>
            <person name="Schroeder D."/>
            <person name="de Vargas C."/>
            <person name="Verret F."/>
            <person name="von Dassow P."/>
            <person name="Valentin K."/>
            <person name="Van de Peer Y."/>
            <person name="Wheeler G."/>
            <person name="Dacks J.B."/>
            <person name="Delwiche C.F."/>
            <person name="Dyhrman S.T."/>
            <person name="Glockner G."/>
            <person name="John U."/>
            <person name="Richards T."/>
            <person name="Worden A.Z."/>
            <person name="Zhang X."/>
            <person name="Grigoriev I.V."/>
            <person name="Allen A.E."/>
            <person name="Bidle K."/>
            <person name="Borodovsky M."/>
            <person name="Bowler C."/>
            <person name="Brownlee C."/>
            <person name="Cock J.M."/>
            <person name="Elias M."/>
            <person name="Gladyshev V.N."/>
            <person name="Groth M."/>
            <person name="Guda C."/>
            <person name="Hadaegh A."/>
            <person name="Iglesias-Rodriguez M.D."/>
            <person name="Jenkins J."/>
            <person name="Jones B.M."/>
            <person name="Lawson T."/>
            <person name="Leese F."/>
            <person name="Lindquist E."/>
            <person name="Lobanov A."/>
            <person name="Lomsadze A."/>
            <person name="Malik S.B."/>
            <person name="Marsh M.E."/>
            <person name="Mackinder L."/>
            <person name="Mock T."/>
            <person name="Mueller-Roeber B."/>
            <person name="Pagarete A."/>
            <person name="Parker M."/>
            <person name="Probert I."/>
            <person name="Quesneville H."/>
            <person name="Raines C."/>
            <person name="Rensing S.A."/>
            <person name="Riano-Pachon D.M."/>
            <person name="Richier S."/>
            <person name="Rokitta S."/>
            <person name="Shiraiwa Y."/>
            <person name="Soanes D.M."/>
            <person name="van der Giezen M."/>
            <person name="Wahlund T.M."/>
            <person name="Williams B."/>
            <person name="Wilson W."/>
            <person name="Wolfe G."/>
            <person name="Wurch L.L."/>
        </authorList>
    </citation>
    <scope>NUCLEOTIDE SEQUENCE</scope>
</reference>
<protein>
    <recommendedName>
        <fullName evidence="5">Nucleotide-diphospho-sugar transferase domain-containing protein</fullName>
    </recommendedName>
</protein>
<dbReference type="RefSeq" id="XP_005759810.1">
    <property type="nucleotide sequence ID" value="XM_005759753.1"/>
</dbReference>
<dbReference type="SUPFAM" id="SSF53448">
    <property type="entry name" value="Nucleotide-diphospho-sugar transferases"/>
    <property type="match status" value="1"/>
</dbReference>
<dbReference type="EnsemblProtists" id="EOD07381">
    <property type="protein sequence ID" value="EOD07381"/>
    <property type="gene ID" value="EMIHUDRAFT_249570"/>
</dbReference>
<dbReference type="InterPro" id="IPR050587">
    <property type="entry name" value="GNT1/Glycosyltrans_8"/>
</dbReference>
<dbReference type="GeneID" id="17268310"/>
<dbReference type="GO" id="GO:0016757">
    <property type="term" value="F:glycosyltransferase activity"/>
    <property type="evidence" value="ECO:0007669"/>
    <property type="project" value="InterPro"/>
</dbReference>
<dbReference type="STRING" id="2903.R1CIS9"/>
<keyword evidence="2" id="KW-0808">Transferase</keyword>
<dbReference type="InterPro" id="IPR022751">
    <property type="entry name" value="Alpha_mannosyltransferase"/>
</dbReference>